<dbReference type="RefSeq" id="WP_259092939.1">
    <property type="nucleotide sequence ID" value="NZ_BAAAZC010000030.1"/>
</dbReference>
<evidence type="ECO:0000313" key="1">
    <source>
        <dbReference type="EMBL" id="GAA3988805.1"/>
    </source>
</evidence>
<dbReference type="EMBL" id="BAAAZC010000030">
    <property type="protein sequence ID" value="GAA3988805.1"/>
    <property type="molecule type" value="Genomic_DNA"/>
</dbReference>
<evidence type="ECO:0000313" key="2">
    <source>
        <dbReference type="Proteomes" id="UP001500742"/>
    </source>
</evidence>
<accession>A0ABP7QWA7</accession>
<reference evidence="2" key="1">
    <citation type="journal article" date="2019" name="Int. J. Syst. Evol. Microbiol.">
        <title>The Global Catalogue of Microorganisms (GCM) 10K type strain sequencing project: providing services to taxonomists for standard genome sequencing and annotation.</title>
        <authorList>
            <consortium name="The Broad Institute Genomics Platform"/>
            <consortium name="The Broad Institute Genome Sequencing Center for Infectious Disease"/>
            <person name="Wu L."/>
            <person name="Ma J."/>
        </authorList>
    </citation>
    <scope>NUCLEOTIDE SEQUENCE [LARGE SCALE GENOMIC DNA]</scope>
    <source>
        <strain evidence="2">JCM 16601</strain>
    </source>
</reference>
<proteinExistence type="predicted"/>
<sequence>MKSKANKKTVKQNTLREDILKSMVASFKIEGIHISDQKASAALKRVELSLGK</sequence>
<comment type="caution">
    <text evidence="1">The sequence shown here is derived from an EMBL/GenBank/DDBJ whole genome shotgun (WGS) entry which is preliminary data.</text>
</comment>
<dbReference type="Proteomes" id="UP001500742">
    <property type="component" value="Unassembled WGS sequence"/>
</dbReference>
<name>A0ABP7QWA7_9SPHI</name>
<gene>
    <name evidence="1" type="ORF">GCM10022210_47440</name>
</gene>
<protein>
    <submittedName>
        <fullName evidence="1">Uncharacterized protein</fullName>
    </submittedName>
</protein>
<keyword evidence="2" id="KW-1185">Reference proteome</keyword>
<organism evidence="1 2">
    <name type="scientific">Mucilaginibacter dorajii</name>
    <dbReference type="NCBI Taxonomy" id="692994"/>
    <lineage>
        <taxon>Bacteria</taxon>
        <taxon>Pseudomonadati</taxon>
        <taxon>Bacteroidota</taxon>
        <taxon>Sphingobacteriia</taxon>
        <taxon>Sphingobacteriales</taxon>
        <taxon>Sphingobacteriaceae</taxon>
        <taxon>Mucilaginibacter</taxon>
    </lineage>
</organism>